<accession>A0AAN6Q1E3</accession>
<proteinExistence type="predicted"/>
<reference evidence="1" key="1">
    <citation type="journal article" date="2023" name="Mol. Phylogenet. Evol.">
        <title>Genome-scale phylogeny and comparative genomics of the fungal order Sordariales.</title>
        <authorList>
            <person name="Hensen N."/>
            <person name="Bonometti L."/>
            <person name="Westerberg I."/>
            <person name="Brannstrom I.O."/>
            <person name="Guillou S."/>
            <person name="Cros-Aarteil S."/>
            <person name="Calhoun S."/>
            <person name="Haridas S."/>
            <person name="Kuo A."/>
            <person name="Mondo S."/>
            <person name="Pangilinan J."/>
            <person name="Riley R."/>
            <person name="LaButti K."/>
            <person name="Andreopoulos B."/>
            <person name="Lipzen A."/>
            <person name="Chen C."/>
            <person name="Yan M."/>
            <person name="Daum C."/>
            <person name="Ng V."/>
            <person name="Clum A."/>
            <person name="Steindorff A."/>
            <person name="Ohm R.A."/>
            <person name="Martin F."/>
            <person name="Silar P."/>
            <person name="Natvig D.O."/>
            <person name="Lalanne C."/>
            <person name="Gautier V."/>
            <person name="Ament-Velasquez S.L."/>
            <person name="Kruys A."/>
            <person name="Hutchinson M.I."/>
            <person name="Powell A.J."/>
            <person name="Barry K."/>
            <person name="Miller A.N."/>
            <person name="Grigoriev I.V."/>
            <person name="Debuchy R."/>
            <person name="Gladieux P."/>
            <person name="Hiltunen Thoren M."/>
            <person name="Johannesson H."/>
        </authorList>
    </citation>
    <scope>NUCLEOTIDE SEQUENCE</scope>
    <source>
        <strain evidence="1">CBS 757.83</strain>
    </source>
</reference>
<comment type="caution">
    <text evidence="1">The sequence shown here is derived from an EMBL/GenBank/DDBJ whole genome shotgun (WGS) entry which is preliminary data.</text>
</comment>
<organism evidence="1 2">
    <name type="scientific">Parathielavia hyrcaniae</name>
    <dbReference type="NCBI Taxonomy" id="113614"/>
    <lineage>
        <taxon>Eukaryota</taxon>
        <taxon>Fungi</taxon>
        <taxon>Dikarya</taxon>
        <taxon>Ascomycota</taxon>
        <taxon>Pezizomycotina</taxon>
        <taxon>Sordariomycetes</taxon>
        <taxon>Sordariomycetidae</taxon>
        <taxon>Sordariales</taxon>
        <taxon>Chaetomiaceae</taxon>
        <taxon>Parathielavia</taxon>
    </lineage>
</organism>
<evidence type="ECO:0000313" key="1">
    <source>
        <dbReference type="EMBL" id="KAK4099232.1"/>
    </source>
</evidence>
<keyword evidence="2" id="KW-1185">Reference proteome</keyword>
<gene>
    <name evidence="1" type="ORF">N658DRAFT_508877</name>
</gene>
<dbReference type="AlphaFoldDB" id="A0AAN6Q1E3"/>
<dbReference type="Proteomes" id="UP001305647">
    <property type="component" value="Unassembled WGS sequence"/>
</dbReference>
<sequence length="75" mass="8174">MPITVKACISCMSDVKKKLDGLGIPYTTSRNTLTVNCTSPSQWGKQSLAAMCWRGLEFSHHAATRNGNTIKCSRA</sequence>
<name>A0AAN6Q1E3_9PEZI</name>
<reference evidence="1" key="2">
    <citation type="submission" date="2023-05" db="EMBL/GenBank/DDBJ databases">
        <authorList>
            <consortium name="Lawrence Berkeley National Laboratory"/>
            <person name="Steindorff A."/>
            <person name="Hensen N."/>
            <person name="Bonometti L."/>
            <person name="Westerberg I."/>
            <person name="Brannstrom I.O."/>
            <person name="Guillou S."/>
            <person name="Cros-Aarteil S."/>
            <person name="Calhoun S."/>
            <person name="Haridas S."/>
            <person name="Kuo A."/>
            <person name="Mondo S."/>
            <person name="Pangilinan J."/>
            <person name="Riley R."/>
            <person name="Labutti K."/>
            <person name="Andreopoulos B."/>
            <person name="Lipzen A."/>
            <person name="Chen C."/>
            <person name="Yanf M."/>
            <person name="Daum C."/>
            <person name="Ng V."/>
            <person name="Clum A."/>
            <person name="Ohm R."/>
            <person name="Martin F."/>
            <person name="Silar P."/>
            <person name="Natvig D."/>
            <person name="Lalanne C."/>
            <person name="Gautier V."/>
            <person name="Ament-Velasquez S.L."/>
            <person name="Kruys A."/>
            <person name="Hutchinson M.I."/>
            <person name="Powell A.J."/>
            <person name="Barry K."/>
            <person name="Miller A.N."/>
            <person name="Grigoriev I.V."/>
            <person name="Debuchy R."/>
            <person name="Gladieux P."/>
            <person name="Thoren M.H."/>
            <person name="Johannesson H."/>
        </authorList>
    </citation>
    <scope>NUCLEOTIDE SEQUENCE</scope>
    <source>
        <strain evidence="1">CBS 757.83</strain>
    </source>
</reference>
<dbReference type="EMBL" id="MU863651">
    <property type="protein sequence ID" value="KAK4099232.1"/>
    <property type="molecule type" value="Genomic_DNA"/>
</dbReference>
<protein>
    <submittedName>
        <fullName evidence="1">Uncharacterized protein</fullName>
    </submittedName>
</protein>
<evidence type="ECO:0000313" key="2">
    <source>
        <dbReference type="Proteomes" id="UP001305647"/>
    </source>
</evidence>